<dbReference type="InterPro" id="IPR001789">
    <property type="entry name" value="Sig_transdc_resp-reg_receiver"/>
</dbReference>
<dbReference type="InterPro" id="IPR011006">
    <property type="entry name" value="CheY-like_superfamily"/>
</dbReference>
<evidence type="ECO:0000256" key="1">
    <source>
        <dbReference type="ARBA" id="ARBA00022553"/>
    </source>
</evidence>
<evidence type="ECO:0000256" key="5">
    <source>
        <dbReference type="PROSITE-ProRule" id="PRU01091"/>
    </source>
</evidence>
<dbReference type="Pfam" id="PF00486">
    <property type="entry name" value="Trans_reg_C"/>
    <property type="match status" value="1"/>
</dbReference>
<dbReference type="InterPro" id="IPR039420">
    <property type="entry name" value="WalR-like"/>
</dbReference>
<keyword evidence="10" id="KW-1185">Reference proteome</keyword>
<keyword evidence="3 5" id="KW-0238">DNA-binding</keyword>
<evidence type="ECO:0000256" key="6">
    <source>
        <dbReference type="SAM" id="MobiDB-lite"/>
    </source>
</evidence>
<feature type="DNA-binding region" description="OmpR/PhoB-type" evidence="5">
    <location>
        <begin position="160"/>
        <end position="256"/>
    </location>
</feature>
<dbReference type="InterPro" id="IPR001867">
    <property type="entry name" value="OmpR/PhoB-type_DNA-bd"/>
</dbReference>
<dbReference type="SMART" id="SM00862">
    <property type="entry name" value="Trans_reg_C"/>
    <property type="match status" value="1"/>
</dbReference>
<gene>
    <name evidence="9" type="ORF">G6048_14680</name>
</gene>
<dbReference type="Proteomes" id="UP001518140">
    <property type="component" value="Unassembled WGS sequence"/>
</dbReference>
<dbReference type="CDD" id="cd00383">
    <property type="entry name" value="trans_reg_C"/>
    <property type="match status" value="1"/>
</dbReference>
<dbReference type="Gene3D" id="6.10.250.690">
    <property type="match status" value="1"/>
</dbReference>
<keyword evidence="1 4" id="KW-0597">Phosphoprotein</keyword>
<feature type="compositionally biased region" description="Gly residues" evidence="6">
    <location>
        <begin position="263"/>
        <end position="292"/>
    </location>
</feature>
<accession>A0ABX0DNL2</accession>
<evidence type="ECO:0000256" key="4">
    <source>
        <dbReference type="PROSITE-ProRule" id="PRU00169"/>
    </source>
</evidence>
<dbReference type="SUPFAM" id="SSF52172">
    <property type="entry name" value="CheY-like"/>
    <property type="match status" value="1"/>
</dbReference>
<feature type="region of interest" description="Disordered" evidence="6">
    <location>
        <begin position="1"/>
        <end position="25"/>
    </location>
</feature>
<dbReference type="SUPFAM" id="SSF46894">
    <property type="entry name" value="C-terminal effector domain of the bipartite response regulators"/>
    <property type="match status" value="1"/>
</dbReference>
<feature type="region of interest" description="Disordered" evidence="6">
    <location>
        <begin position="258"/>
        <end position="292"/>
    </location>
</feature>
<dbReference type="Pfam" id="PF00072">
    <property type="entry name" value="Response_reg"/>
    <property type="match status" value="1"/>
</dbReference>
<dbReference type="EMBL" id="JAAKZX010000037">
    <property type="protein sequence ID" value="NGO43353.1"/>
    <property type="molecule type" value="Genomic_DNA"/>
</dbReference>
<evidence type="ECO:0000256" key="2">
    <source>
        <dbReference type="ARBA" id="ARBA00023012"/>
    </source>
</evidence>
<proteinExistence type="predicted"/>
<organism evidence="9 10">
    <name type="scientific">Streptomyces ureilyticus</name>
    <dbReference type="NCBI Taxonomy" id="1775131"/>
    <lineage>
        <taxon>Bacteria</taxon>
        <taxon>Bacillati</taxon>
        <taxon>Actinomycetota</taxon>
        <taxon>Actinomycetes</taxon>
        <taxon>Kitasatosporales</taxon>
        <taxon>Streptomycetaceae</taxon>
        <taxon>Streptomyces</taxon>
    </lineage>
</organism>
<dbReference type="InterPro" id="IPR016032">
    <property type="entry name" value="Sig_transdc_resp-reg_C-effctor"/>
</dbReference>
<dbReference type="SMART" id="SM00448">
    <property type="entry name" value="REC"/>
    <property type="match status" value="1"/>
</dbReference>
<dbReference type="PROSITE" id="PS50110">
    <property type="entry name" value="RESPONSE_REGULATORY"/>
    <property type="match status" value="1"/>
</dbReference>
<dbReference type="InterPro" id="IPR036388">
    <property type="entry name" value="WH-like_DNA-bd_sf"/>
</dbReference>
<feature type="domain" description="Response regulatory" evidence="7">
    <location>
        <begin position="35"/>
        <end position="146"/>
    </location>
</feature>
<evidence type="ECO:0000259" key="8">
    <source>
        <dbReference type="PROSITE" id="PS51755"/>
    </source>
</evidence>
<evidence type="ECO:0000313" key="9">
    <source>
        <dbReference type="EMBL" id="NGO43353.1"/>
    </source>
</evidence>
<comment type="caution">
    <text evidence="9">The sequence shown here is derived from an EMBL/GenBank/DDBJ whole genome shotgun (WGS) entry which is preliminary data.</text>
</comment>
<feature type="modified residue" description="4-aspartylphosphate" evidence="4">
    <location>
        <position position="82"/>
    </location>
</feature>
<dbReference type="Gene3D" id="3.40.50.2300">
    <property type="match status" value="1"/>
</dbReference>
<dbReference type="Gene3D" id="1.10.10.10">
    <property type="entry name" value="Winged helix-like DNA-binding domain superfamily/Winged helix DNA-binding domain"/>
    <property type="match status" value="1"/>
</dbReference>
<feature type="domain" description="OmpR/PhoB-type" evidence="8">
    <location>
        <begin position="160"/>
        <end position="256"/>
    </location>
</feature>
<reference evidence="9 10" key="1">
    <citation type="submission" date="2020-02" db="EMBL/GenBank/DDBJ databases">
        <title>Whole-genome analyses of novel actinobacteria.</title>
        <authorList>
            <person name="Sahin N."/>
            <person name="Tokatli A."/>
        </authorList>
    </citation>
    <scope>NUCLEOTIDE SEQUENCE [LARGE SCALE GENOMIC DNA]</scope>
    <source>
        <strain evidence="9 10">YC419</strain>
    </source>
</reference>
<dbReference type="PROSITE" id="PS51755">
    <property type="entry name" value="OMPR_PHOB"/>
    <property type="match status" value="1"/>
</dbReference>
<dbReference type="CDD" id="cd17624">
    <property type="entry name" value="REC_OmpR_PmrA-like"/>
    <property type="match status" value="1"/>
</dbReference>
<evidence type="ECO:0000313" key="10">
    <source>
        <dbReference type="Proteomes" id="UP001518140"/>
    </source>
</evidence>
<keyword evidence="2" id="KW-0902">Two-component regulatory system</keyword>
<sequence>MPPQSGPTRKSAPKVRRVTPGDEPEFSSIKVPAVRVLLVEDDEPIAQSLRRGLTRYGFEVEWVTTGRDALAHQGPYDVVLLDLGLPDTDGLDVCKALRERGNVPIIVISARSDETDRVVGLELGADDYVSKPFGVREVIARIRAVMRRMQPRATEASADTGPDRYGPRLTIDRKAARVRLDDEELALAPKEYDLLAFLTQEPGALMSREQIMEAVWDANWFGPTKTLDVHVAALRRKLADAITIEAVRGVGFRLIVHEDGDPGEGAGNGGSGNGRNRGVGGNGGGKGGGSTS</sequence>
<dbReference type="PANTHER" id="PTHR48111">
    <property type="entry name" value="REGULATOR OF RPOS"/>
    <property type="match status" value="1"/>
</dbReference>
<protein>
    <submittedName>
        <fullName evidence="9">Response regulator transcription factor</fullName>
    </submittedName>
</protein>
<name>A0ABX0DNL2_9ACTN</name>
<dbReference type="PANTHER" id="PTHR48111:SF40">
    <property type="entry name" value="PHOSPHATE REGULON TRANSCRIPTIONAL REGULATORY PROTEIN PHOB"/>
    <property type="match status" value="1"/>
</dbReference>
<evidence type="ECO:0000259" key="7">
    <source>
        <dbReference type="PROSITE" id="PS50110"/>
    </source>
</evidence>
<evidence type="ECO:0000256" key="3">
    <source>
        <dbReference type="ARBA" id="ARBA00023125"/>
    </source>
</evidence>